<keyword evidence="2" id="KW-1185">Reference proteome</keyword>
<name>A0A0N4UYM3_ENTVE</name>
<dbReference type="WBParaSite" id="EVEC_0000268601-mRNA-1">
    <property type="protein sequence ID" value="EVEC_0000268601-mRNA-1"/>
    <property type="gene ID" value="EVEC_0000268601"/>
</dbReference>
<dbReference type="Proteomes" id="UP000274131">
    <property type="component" value="Unassembled WGS sequence"/>
</dbReference>
<reference evidence="3" key="1">
    <citation type="submission" date="2017-02" db="UniProtKB">
        <authorList>
            <consortium name="WormBaseParasite"/>
        </authorList>
    </citation>
    <scope>IDENTIFICATION</scope>
</reference>
<proteinExistence type="predicted"/>
<organism evidence="3">
    <name type="scientific">Enterobius vermicularis</name>
    <name type="common">Human pinworm</name>
    <dbReference type="NCBI Taxonomy" id="51028"/>
    <lineage>
        <taxon>Eukaryota</taxon>
        <taxon>Metazoa</taxon>
        <taxon>Ecdysozoa</taxon>
        <taxon>Nematoda</taxon>
        <taxon>Chromadorea</taxon>
        <taxon>Rhabditida</taxon>
        <taxon>Spirurina</taxon>
        <taxon>Oxyuridomorpha</taxon>
        <taxon>Oxyuroidea</taxon>
        <taxon>Oxyuridae</taxon>
        <taxon>Enterobius</taxon>
    </lineage>
</organism>
<evidence type="ECO:0000313" key="1">
    <source>
        <dbReference type="EMBL" id="VDD87251.1"/>
    </source>
</evidence>
<accession>A0A0N4UYM3</accession>
<gene>
    <name evidence="1" type="ORF">EVEC_LOCUS2394</name>
</gene>
<evidence type="ECO:0000313" key="2">
    <source>
        <dbReference type="Proteomes" id="UP000274131"/>
    </source>
</evidence>
<evidence type="ECO:0000313" key="3">
    <source>
        <dbReference type="WBParaSite" id="EVEC_0000268601-mRNA-1"/>
    </source>
</evidence>
<dbReference type="STRING" id="51028.A0A0N4UYM3"/>
<dbReference type="AlphaFoldDB" id="A0A0N4UYM3"/>
<reference evidence="1 2" key="2">
    <citation type="submission" date="2018-10" db="EMBL/GenBank/DDBJ databases">
        <authorList>
            <consortium name="Pathogen Informatics"/>
        </authorList>
    </citation>
    <scope>NUCLEOTIDE SEQUENCE [LARGE SCALE GENOMIC DNA]</scope>
</reference>
<protein>
    <submittedName>
        <fullName evidence="3">DUF1619 domain-containing protein</fullName>
    </submittedName>
</protein>
<sequence length="839" mass="92046">MLILLTEQLFFRCSTTKNGCTLSGVFNAVLIIGEVLLGQNDLIVRFVKNGTSVRPNIGMEPLRPNKCFATTKSFYLYNITGCLPCDHFHIAVIIDENLAKGRNFEEFDMAIKLWTDQVDVENAVYTKKKVISPKTFTVTRGQKQAMTSCTTYQDNCKVINITDGKVIISNFSEAVNATVSFIKSGQSVNPTLTFGQLTDKECYASKKFHQKYQISTCICCIDSVAKCIYTGTTTIPSASAPVTITTSSIPPISSATIARTTNQIVTGYVITAIILESTTVVLSSTTSASPTAVKATTTFVSTTTPKIFTEFSGKLPFCRTESLPCKDFHAVVTAFSAEDGEEERIEEGEIEEFHAFVELEADEVEVDHAFYKKGEMYFTRNFTISNGPGQAATSCTTKDDDCKLMNVADGKVVIASFFDLVNTTLSFIKSGESVLPTVTFGQLTETKCYAVKKNYQDYVVNTCMCCGSSIENCIFTDNTTIGPTNTASGSTANIISTDYDSFDSTFLVSTGTNVTRTPHSMTTTRSAGILSLDTADVTPENYDNSSSIYDLSKQNITKDNVVDVIHAADRLLNISGATSKDLYYLSVIIDKATSLKNLGIQEFQLVSGLLDKILGVDLDKFLEINGGEQNTSDRFLTGIKQLFSNGPQKAQYLNGNNLGMVSSEVNCTDDQSQIIFGLSDETMSFRTLTKLSVEASSAKAAIIIPHHTVCKSKAESVKFAIFRNKKFHTVKIPETEPKSAKSNNVENRCSRGQFANTNRVLSAILFREAKAISQLPDNSTMAILRFSKRHHQMPLHGGLGVSHFIEGYGWSTNLCSVHDDKNYFTSYCHHLTDFTLVIV</sequence>
<dbReference type="EMBL" id="UXUI01007372">
    <property type="protein sequence ID" value="VDD87251.1"/>
    <property type="molecule type" value="Genomic_DNA"/>
</dbReference>
<dbReference type="OrthoDB" id="5870749at2759"/>